<dbReference type="EMBL" id="SDRB02013661">
    <property type="protein sequence ID" value="THF94418.1"/>
    <property type="molecule type" value="Genomic_DNA"/>
</dbReference>
<sequence>MVRASFSGCWYGGGTERHRGGSVDAERTAGSGRSGSAGIKVGGKKRRVVGIWIFRASKHSNFSPVGFLRRIGATVLRFVSSRKRSSRKVSSSSLSRSRSCAETVDSHRAEAIEDCIEFLNSSSSSSSLQRSYSVSASSC</sequence>
<feature type="compositionally biased region" description="Low complexity" evidence="1">
    <location>
        <begin position="88"/>
        <end position="98"/>
    </location>
</feature>
<keyword evidence="3" id="KW-1185">Reference proteome</keyword>
<reference evidence="2 3" key="1">
    <citation type="journal article" date="2018" name="Proc. Natl. Acad. Sci. U.S.A.">
        <title>Draft genome sequence of Camellia sinensis var. sinensis provides insights into the evolution of the tea genome and tea quality.</title>
        <authorList>
            <person name="Wei C."/>
            <person name="Yang H."/>
            <person name="Wang S."/>
            <person name="Zhao J."/>
            <person name="Liu C."/>
            <person name="Gao L."/>
            <person name="Xia E."/>
            <person name="Lu Y."/>
            <person name="Tai Y."/>
            <person name="She G."/>
            <person name="Sun J."/>
            <person name="Cao H."/>
            <person name="Tong W."/>
            <person name="Gao Q."/>
            <person name="Li Y."/>
            <person name="Deng W."/>
            <person name="Jiang X."/>
            <person name="Wang W."/>
            <person name="Chen Q."/>
            <person name="Zhang S."/>
            <person name="Li H."/>
            <person name="Wu J."/>
            <person name="Wang P."/>
            <person name="Li P."/>
            <person name="Shi C."/>
            <person name="Zheng F."/>
            <person name="Jian J."/>
            <person name="Huang B."/>
            <person name="Shan D."/>
            <person name="Shi M."/>
            <person name="Fang C."/>
            <person name="Yue Y."/>
            <person name="Li F."/>
            <person name="Li D."/>
            <person name="Wei S."/>
            <person name="Han B."/>
            <person name="Jiang C."/>
            <person name="Yin Y."/>
            <person name="Xia T."/>
            <person name="Zhang Z."/>
            <person name="Bennetzen J.L."/>
            <person name="Zhao S."/>
            <person name="Wan X."/>
        </authorList>
    </citation>
    <scope>NUCLEOTIDE SEQUENCE [LARGE SCALE GENOMIC DNA]</scope>
    <source>
        <strain evidence="3">cv. Shuchazao</strain>
        <tissue evidence="2">Leaf</tissue>
    </source>
</reference>
<organism evidence="2 3">
    <name type="scientific">Camellia sinensis var. sinensis</name>
    <name type="common">China tea</name>
    <dbReference type="NCBI Taxonomy" id="542762"/>
    <lineage>
        <taxon>Eukaryota</taxon>
        <taxon>Viridiplantae</taxon>
        <taxon>Streptophyta</taxon>
        <taxon>Embryophyta</taxon>
        <taxon>Tracheophyta</taxon>
        <taxon>Spermatophyta</taxon>
        <taxon>Magnoliopsida</taxon>
        <taxon>eudicotyledons</taxon>
        <taxon>Gunneridae</taxon>
        <taxon>Pentapetalae</taxon>
        <taxon>asterids</taxon>
        <taxon>Ericales</taxon>
        <taxon>Theaceae</taxon>
        <taxon>Camellia</taxon>
    </lineage>
</organism>
<protein>
    <recommendedName>
        <fullName evidence="4">Josephin-like protein</fullName>
    </recommendedName>
</protein>
<comment type="caution">
    <text evidence="2">The sequence shown here is derived from an EMBL/GenBank/DDBJ whole genome shotgun (WGS) entry which is preliminary data.</text>
</comment>
<evidence type="ECO:0000313" key="2">
    <source>
        <dbReference type="EMBL" id="THF94418.1"/>
    </source>
</evidence>
<evidence type="ECO:0000313" key="3">
    <source>
        <dbReference type="Proteomes" id="UP000306102"/>
    </source>
</evidence>
<dbReference type="PANTHER" id="PTHR34355:SF1">
    <property type="entry name" value="JOSEPHIN-LIKE PROTEIN"/>
    <property type="match status" value="1"/>
</dbReference>
<dbReference type="PANTHER" id="PTHR34355">
    <property type="entry name" value="JOSEPHIN-LIKE PROTEIN"/>
    <property type="match status" value="1"/>
</dbReference>
<proteinExistence type="predicted"/>
<feature type="compositionally biased region" description="Basic and acidic residues" evidence="1">
    <location>
        <begin position="17"/>
        <end position="27"/>
    </location>
</feature>
<gene>
    <name evidence="2" type="ORF">TEA_013469</name>
</gene>
<name>A0A4S4CXL0_CAMSN</name>
<feature type="region of interest" description="Disordered" evidence="1">
    <location>
        <begin position="17"/>
        <end position="40"/>
    </location>
</feature>
<evidence type="ECO:0000256" key="1">
    <source>
        <dbReference type="SAM" id="MobiDB-lite"/>
    </source>
</evidence>
<feature type="region of interest" description="Disordered" evidence="1">
    <location>
        <begin position="82"/>
        <end position="103"/>
    </location>
</feature>
<dbReference type="AlphaFoldDB" id="A0A4S4CXL0"/>
<feature type="compositionally biased region" description="Low complexity" evidence="1">
    <location>
        <begin position="29"/>
        <end position="38"/>
    </location>
</feature>
<accession>A0A4S4CXL0</accession>
<dbReference type="Proteomes" id="UP000306102">
    <property type="component" value="Unassembled WGS sequence"/>
</dbReference>
<evidence type="ECO:0008006" key="4">
    <source>
        <dbReference type="Google" id="ProtNLM"/>
    </source>
</evidence>